<evidence type="ECO:0000313" key="2">
    <source>
        <dbReference type="EMBL" id="KAK7754861.1"/>
    </source>
</evidence>
<organism evidence="2 3">
    <name type="scientific">Diatrype stigma</name>
    <dbReference type="NCBI Taxonomy" id="117547"/>
    <lineage>
        <taxon>Eukaryota</taxon>
        <taxon>Fungi</taxon>
        <taxon>Dikarya</taxon>
        <taxon>Ascomycota</taxon>
        <taxon>Pezizomycotina</taxon>
        <taxon>Sordariomycetes</taxon>
        <taxon>Xylariomycetidae</taxon>
        <taxon>Xylariales</taxon>
        <taxon>Diatrypaceae</taxon>
        <taxon>Diatrype</taxon>
    </lineage>
</organism>
<dbReference type="AlphaFoldDB" id="A0AAN9UWL9"/>
<dbReference type="Gene3D" id="3.90.660.10">
    <property type="match status" value="1"/>
</dbReference>
<dbReference type="PANTHER" id="PTHR10742">
    <property type="entry name" value="FLAVIN MONOAMINE OXIDASE"/>
    <property type="match status" value="1"/>
</dbReference>
<dbReference type="GO" id="GO:0003682">
    <property type="term" value="F:chromatin binding"/>
    <property type="evidence" value="ECO:0007669"/>
    <property type="project" value="TreeGrafter"/>
</dbReference>
<dbReference type="SUPFAM" id="SSF51905">
    <property type="entry name" value="FAD/NAD(P)-binding domain"/>
    <property type="match status" value="1"/>
</dbReference>
<protein>
    <recommendedName>
        <fullName evidence="1">Amine oxidase domain-containing protein</fullName>
    </recommendedName>
</protein>
<evidence type="ECO:0000259" key="1">
    <source>
        <dbReference type="Pfam" id="PF01593"/>
    </source>
</evidence>
<dbReference type="EMBL" id="JAKJXP020000017">
    <property type="protein sequence ID" value="KAK7754861.1"/>
    <property type="molecule type" value="Genomic_DNA"/>
</dbReference>
<dbReference type="InterPro" id="IPR050281">
    <property type="entry name" value="Flavin_monoamine_oxidase"/>
</dbReference>
<dbReference type="GO" id="GO:0006338">
    <property type="term" value="P:chromatin remodeling"/>
    <property type="evidence" value="ECO:0007669"/>
    <property type="project" value="TreeGrafter"/>
</dbReference>
<sequence length="525" mass="57758">MFVHTRSRRAEALNGNPHIGVIGAGLAGLRCTDILLHHGFQVTLIEGRSRLGGRVHQETLPNGHIVDAGPNWIHGTNNNPILDIAKDTATAVGSWDDKTFVFDEGGKMLSLSEAESHSTAMWEIIEEAFRYSNKHSAEISPSESLWDFFQKEVVKRIPDTETDFERKRDMIFKIAESWGAFVGSHIFTQSLKYFWLEECIEGENLFCAGTYKHILERIAKPAREGALIKYETVVTNIRTSGDDGGPLQVLTQNGETYEFDEVVVTVPLGWLKQHPQAFTPPLPARLTSAIESIGYGCLEKVYISFPEAFWLKSESEEQQVRGFCQWLAPHYAPETNPRRWNQEMVELASLGTSSSSSSSSSSPSSPTTSHPTLLFYTYGGQSRYLTGELAKLDAAAAAAAGTDDGDGSSTTARKDRDAFLYAWFRPYYARLPGYDAAHAGCRPAGCYATRWLGDELAGRGSYSNFQVGLERGDADVEAMRAGVPDRGLWLAGEHTAPFVALGTATGAYWSGESVGRRVAGVYGRE</sequence>
<dbReference type="InterPro" id="IPR036188">
    <property type="entry name" value="FAD/NAD-bd_sf"/>
</dbReference>
<dbReference type="Proteomes" id="UP001320420">
    <property type="component" value="Unassembled WGS sequence"/>
</dbReference>
<feature type="domain" description="Amine oxidase" evidence="1">
    <location>
        <begin position="26"/>
        <end position="382"/>
    </location>
</feature>
<name>A0AAN9UWL9_9PEZI</name>
<dbReference type="GO" id="GO:0050660">
    <property type="term" value="F:flavin adenine dinucleotide binding"/>
    <property type="evidence" value="ECO:0007669"/>
    <property type="project" value="TreeGrafter"/>
</dbReference>
<evidence type="ECO:0000313" key="3">
    <source>
        <dbReference type="Proteomes" id="UP001320420"/>
    </source>
</evidence>
<accession>A0AAN9UWL9</accession>
<dbReference type="Gene3D" id="3.50.50.60">
    <property type="entry name" value="FAD/NAD(P)-binding domain"/>
    <property type="match status" value="1"/>
</dbReference>
<keyword evidence="3" id="KW-1185">Reference proteome</keyword>
<proteinExistence type="predicted"/>
<dbReference type="Pfam" id="PF01593">
    <property type="entry name" value="Amino_oxidase"/>
    <property type="match status" value="1"/>
</dbReference>
<comment type="caution">
    <text evidence="2">The sequence shown here is derived from an EMBL/GenBank/DDBJ whole genome shotgun (WGS) entry which is preliminary data.</text>
</comment>
<dbReference type="PANTHER" id="PTHR10742:SF414">
    <property type="entry name" value="CONTAINING AMINE OXIDASE, PUTATIVE (AFU_ORTHOLOGUE AFUA_3G12150)-RELATED"/>
    <property type="match status" value="1"/>
</dbReference>
<dbReference type="InterPro" id="IPR002937">
    <property type="entry name" value="Amino_oxidase"/>
</dbReference>
<reference evidence="2 3" key="1">
    <citation type="submission" date="2024-02" db="EMBL/GenBank/DDBJ databases">
        <title>De novo assembly and annotation of 12 fungi associated with fruit tree decline syndrome in Ontario, Canada.</title>
        <authorList>
            <person name="Sulman M."/>
            <person name="Ellouze W."/>
            <person name="Ilyukhin E."/>
        </authorList>
    </citation>
    <scope>NUCLEOTIDE SEQUENCE [LARGE SCALE GENOMIC DNA]</scope>
    <source>
        <strain evidence="2 3">M11/M66-122</strain>
    </source>
</reference>
<dbReference type="SUPFAM" id="SSF54373">
    <property type="entry name" value="FAD-linked reductases, C-terminal domain"/>
    <property type="match status" value="1"/>
</dbReference>
<gene>
    <name evidence="2" type="ORF">SLS62_003175</name>
</gene>
<dbReference type="GO" id="GO:0016491">
    <property type="term" value="F:oxidoreductase activity"/>
    <property type="evidence" value="ECO:0007669"/>
    <property type="project" value="InterPro"/>
</dbReference>